<reference evidence="2" key="1">
    <citation type="submission" date="2021-01" db="EMBL/GenBank/DDBJ databases">
        <authorList>
            <person name="Corre E."/>
            <person name="Pelletier E."/>
            <person name="Niang G."/>
            <person name="Scheremetjew M."/>
            <person name="Finn R."/>
            <person name="Kale V."/>
            <person name="Holt S."/>
            <person name="Cochrane G."/>
            <person name="Meng A."/>
            <person name="Brown T."/>
            <person name="Cohen L."/>
        </authorList>
    </citation>
    <scope>NUCLEOTIDE SEQUENCE</scope>
    <source>
        <strain evidence="2">CCMP3105</strain>
    </source>
</reference>
<evidence type="ECO:0000313" key="2">
    <source>
        <dbReference type="EMBL" id="CAE4574971.1"/>
    </source>
</evidence>
<feature type="compositionally biased region" description="Low complexity" evidence="1">
    <location>
        <begin position="146"/>
        <end position="164"/>
    </location>
</feature>
<dbReference type="EMBL" id="HBNR01021878">
    <property type="protein sequence ID" value="CAE4574971.1"/>
    <property type="molecule type" value="Transcribed_RNA"/>
</dbReference>
<proteinExistence type="predicted"/>
<feature type="region of interest" description="Disordered" evidence="1">
    <location>
        <begin position="142"/>
        <end position="168"/>
    </location>
</feature>
<dbReference type="AlphaFoldDB" id="A0A7S4Q7K3"/>
<protein>
    <submittedName>
        <fullName evidence="2">Uncharacterized protein</fullName>
    </submittedName>
</protein>
<gene>
    <name evidence="2" type="ORF">AMON00008_LOCUS14590</name>
</gene>
<feature type="compositionally biased region" description="Low complexity" evidence="1">
    <location>
        <begin position="46"/>
        <end position="55"/>
    </location>
</feature>
<evidence type="ECO:0000256" key="1">
    <source>
        <dbReference type="SAM" id="MobiDB-lite"/>
    </source>
</evidence>
<feature type="region of interest" description="Disordered" evidence="1">
    <location>
        <begin position="1"/>
        <end position="21"/>
    </location>
</feature>
<organism evidence="2">
    <name type="scientific">Alexandrium monilatum</name>
    <dbReference type="NCBI Taxonomy" id="311494"/>
    <lineage>
        <taxon>Eukaryota</taxon>
        <taxon>Sar</taxon>
        <taxon>Alveolata</taxon>
        <taxon>Dinophyceae</taxon>
        <taxon>Gonyaulacales</taxon>
        <taxon>Pyrocystaceae</taxon>
        <taxon>Alexandrium</taxon>
    </lineage>
</organism>
<accession>A0A7S4Q7K3</accession>
<feature type="region of interest" description="Disordered" evidence="1">
    <location>
        <begin position="40"/>
        <end position="63"/>
    </location>
</feature>
<sequence length="210" mass="23277">MDSARHFAMSAEAVSMIPNDQPHHRLVAEEANEQPHHRLVAEEASEVSSDQSVSEEAVDHKLSESSIESERWARWRARKAQKKERMLARQGEKEKKQEITSLCSKCLRSIRRSDDSLCKPVSVASCKTCCLLRRDSREEAYGSRCSSSSTTSTNASASTSASASPAPPFPIRTLESGVFQLPEAATVLQEGCKWGLPDAPPDRTCYRAWP</sequence>
<name>A0A7S4Q7K3_9DINO</name>